<feature type="compositionally biased region" description="Gly residues" evidence="1">
    <location>
        <begin position="44"/>
        <end position="65"/>
    </location>
</feature>
<feature type="compositionally biased region" description="Gly residues" evidence="1">
    <location>
        <begin position="106"/>
        <end position="115"/>
    </location>
</feature>
<keyword evidence="4" id="KW-1185">Reference proteome</keyword>
<feature type="region of interest" description="Disordered" evidence="1">
    <location>
        <begin position="42"/>
        <end position="115"/>
    </location>
</feature>
<accession>A0A426QIX3</accession>
<dbReference type="AlphaFoldDB" id="A0A426QIX3"/>
<evidence type="ECO:0000313" key="4">
    <source>
        <dbReference type="Proteomes" id="UP000287798"/>
    </source>
</evidence>
<organism evidence="3 4">
    <name type="scientific">Thiohalobacter thiocyanaticus</name>
    <dbReference type="NCBI Taxonomy" id="585455"/>
    <lineage>
        <taxon>Bacteria</taxon>
        <taxon>Pseudomonadati</taxon>
        <taxon>Pseudomonadota</taxon>
        <taxon>Gammaproteobacteria</taxon>
        <taxon>Thiohalobacterales</taxon>
        <taxon>Thiohalobacteraceae</taxon>
        <taxon>Thiohalobacter</taxon>
    </lineage>
</organism>
<gene>
    <name evidence="3" type="ORF">D6C00_06700</name>
</gene>
<reference evidence="3 4" key="1">
    <citation type="journal article" date="2010" name="Int. J. Syst. Evol. Microbiol.">
        <title>Thiohalobacter thiocyanaticus gen. nov., sp. nov., a moderately halophilic, sulfur-oxidizing gammaproteobacterium from hypersaline lakes, that utilizes thiocyanate.</title>
        <authorList>
            <person name="Sorokin D.Y."/>
            <person name="Kovaleva O.L."/>
            <person name="Tourova T.P."/>
            <person name="Muyzer G."/>
        </authorList>
    </citation>
    <scope>NUCLEOTIDE SEQUENCE [LARGE SCALE GENOMIC DNA]</scope>
    <source>
        <strain evidence="3 4">Hrh1</strain>
    </source>
</reference>
<feature type="chain" id="PRO_5019431058" evidence="2">
    <location>
        <begin position="28"/>
        <end position="386"/>
    </location>
</feature>
<protein>
    <submittedName>
        <fullName evidence="3">Uncharacterized protein</fullName>
    </submittedName>
</protein>
<dbReference type="EMBL" id="QZMU01000001">
    <property type="protein sequence ID" value="RRQ21666.1"/>
    <property type="molecule type" value="Genomic_DNA"/>
</dbReference>
<dbReference type="RefSeq" id="WP_125181009.1">
    <property type="nucleotide sequence ID" value="NZ_QZMU01000001.1"/>
</dbReference>
<proteinExistence type="predicted"/>
<keyword evidence="2" id="KW-0732">Signal</keyword>
<name>A0A426QIX3_9GAMM</name>
<dbReference type="OrthoDB" id="1122998at2"/>
<evidence type="ECO:0000313" key="3">
    <source>
        <dbReference type="EMBL" id="RRQ21666.1"/>
    </source>
</evidence>
<evidence type="ECO:0000256" key="2">
    <source>
        <dbReference type="SAM" id="SignalP"/>
    </source>
</evidence>
<dbReference type="Proteomes" id="UP000287798">
    <property type="component" value="Unassembled WGS sequence"/>
</dbReference>
<sequence length="386" mass="40257">MSHGKFKISLIAAAVSMAVVAGATVQAASLLDTFIPAAEAAQGDGAGKGAMGANRGGGAGKGQMGSGDIQRGGNKRIGEILEEDEDSDRPAWAGGQKELNPHRGEGSAGGDTQKGGDYGDLWVILRDDLGNPILDENDNVQPCVDLACSETIALTEDGELPAEYADDVIAVEFGRLNISRSPSSVLEHSLVEALSKLDGGVLGEDVTLDPSGRLTIDGSTIDSPLENLALYEALLTAPVDDEGNVTLSVTTSVEGGGNVTYSFTVPESVRLDLAASAIAAASDKTGELTVDEVVNISKFLEVDDDLAGLVGDYTYDSSVYDTVKVWILVETSPGVYETREVVVSDYVTFNPVPAIDGDTDGIDRFTQAADDSVQVLEFVHDNAIDQ</sequence>
<feature type="signal peptide" evidence="2">
    <location>
        <begin position="1"/>
        <end position="27"/>
    </location>
</feature>
<evidence type="ECO:0000256" key="1">
    <source>
        <dbReference type="SAM" id="MobiDB-lite"/>
    </source>
</evidence>
<comment type="caution">
    <text evidence="3">The sequence shown here is derived from an EMBL/GenBank/DDBJ whole genome shotgun (WGS) entry which is preliminary data.</text>
</comment>